<accession>I1XLY5</accession>
<dbReference type="PATRIC" id="fig|754476.3.peg.2564"/>
<evidence type="ECO:0000259" key="1">
    <source>
        <dbReference type="Pfam" id="PF13280"/>
    </source>
</evidence>
<dbReference type="Pfam" id="PF13280">
    <property type="entry name" value="WYL"/>
    <property type="match status" value="1"/>
</dbReference>
<reference evidence="3 4" key="1">
    <citation type="journal article" date="2012" name="J. Bacteriol.">
        <title>Complete genome sequences of Methylophaga sp. strain JAM1 and Methylophaga sp. strain JAM7.</title>
        <authorList>
            <person name="Villeneuve C."/>
            <person name="Martineau C."/>
            <person name="Mauffrey F."/>
            <person name="Villemur R."/>
        </authorList>
    </citation>
    <scope>NUCLEOTIDE SEQUENCE [LARGE SCALE GENOMIC DNA]</scope>
    <source>
        <strain evidence="3 4">JAM1</strain>
    </source>
</reference>
<evidence type="ECO:0000313" key="3">
    <source>
        <dbReference type="EMBL" id="AFI85404.1"/>
    </source>
</evidence>
<dbReference type="InterPro" id="IPR051534">
    <property type="entry name" value="CBASS_pafABC_assoc_protein"/>
</dbReference>
<dbReference type="STRING" id="754476.Q7A_2614"/>
<dbReference type="Pfam" id="PF25583">
    <property type="entry name" value="WCX"/>
    <property type="match status" value="1"/>
</dbReference>
<dbReference type="InterPro" id="IPR057727">
    <property type="entry name" value="WCX_dom"/>
</dbReference>
<sequence length="320" mass="37775">MDFERIYALHKFFSNRRYPVPLNDILNEFEFSKNTFNIARNYLCDVLGAPLKNRKGEGYFYDLKSGETYELPGLWFSAKEIVSLALLEQLSETLQPEVVKQLLHPVSKRLHQLLAKQHISQHDWQHRIKVATQWQRLCEPDHFINVSHALLTRQQLEIDYWQWQTDSTETRIISPQRLVYYRDNWYLDAWCHKRQALRTFSVDAICRSKQIANTAEDIDSEQLNAHVTPGYGIFAGQVQGIAQLKFSKAISKRVSRENWHPDQQSHWTDLGEYQLSVPYSDTRELTRDILRFGSDIEVLSPESLREQVKQELEKTLKKYF</sequence>
<dbReference type="AlphaFoldDB" id="I1XLY5"/>
<dbReference type="HOGENOM" id="CLU_041141_4_1_6"/>
<name>I1XLY5_METNJ</name>
<dbReference type="EMBL" id="CP003390">
    <property type="protein sequence ID" value="AFI85404.1"/>
    <property type="molecule type" value="Genomic_DNA"/>
</dbReference>
<reference evidence="3 4" key="2">
    <citation type="journal article" date="2013" name="Int. J. Syst. Evol. Microbiol.">
        <title>Methylophaga nitratireducenticrescens sp. nov. and Methylophaga frappieri sp. nov., isolated from the biofilm of the methanol-fed denitrification system treating the seawater at the Montreal Biodome.</title>
        <authorList>
            <person name="Villeneuve C."/>
            <person name="Martineau C."/>
            <person name="Mauffrey F."/>
            <person name="Villemur R."/>
        </authorList>
    </citation>
    <scope>NUCLEOTIDE SEQUENCE [LARGE SCALE GENOMIC DNA]</scope>
    <source>
        <strain evidence="3 4">JAM1</strain>
    </source>
</reference>
<dbReference type="OrthoDB" id="9807255at2"/>
<feature type="domain" description="WYL" evidence="1">
    <location>
        <begin position="142"/>
        <end position="205"/>
    </location>
</feature>
<dbReference type="PROSITE" id="PS52050">
    <property type="entry name" value="WYL"/>
    <property type="match status" value="1"/>
</dbReference>
<dbReference type="eggNOG" id="COG2378">
    <property type="taxonomic scope" value="Bacteria"/>
</dbReference>
<feature type="domain" description="WCX" evidence="2">
    <location>
        <begin position="242"/>
        <end position="315"/>
    </location>
</feature>
<keyword evidence="4" id="KW-1185">Reference proteome</keyword>
<protein>
    <submittedName>
        <fullName evidence="3">Transcriptional regulator</fullName>
    </submittedName>
</protein>
<evidence type="ECO:0000313" key="4">
    <source>
        <dbReference type="Proteomes" id="UP000009144"/>
    </source>
</evidence>
<evidence type="ECO:0000259" key="2">
    <source>
        <dbReference type="Pfam" id="PF25583"/>
    </source>
</evidence>
<dbReference type="KEGG" id="mej:Q7A_2614"/>
<dbReference type="PANTHER" id="PTHR34580:SF3">
    <property type="entry name" value="PROTEIN PAFB"/>
    <property type="match status" value="1"/>
</dbReference>
<proteinExistence type="predicted"/>
<gene>
    <name evidence="3" type="ordered locus">Q7A_2614</name>
</gene>
<dbReference type="InterPro" id="IPR026881">
    <property type="entry name" value="WYL_dom"/>
</dbReference>
<dbReference type="Proteomes" id="UP000009144">
    <property type="component" value="Chromosome"/>
</dbReference>
<organism evidence="3 4">
    <name type="scientific">Methylophaga nitratireducenticrescens</name>
    <dbReference type="NCBI Taxonomy" id="754476"/>
    <lineage>
        <taxon>Bacteria</taxon>
        <taxon>Pseudomonadati</taxon>
        <taxon>Pseudomonadota</taxon>
        <taxon>Gammaproteobacteria</taxon>
        <taxon>Thiotrichales</taxon>
        <taxon>Piscirickettsiaceae</taxon>
        <taxon>Methylophaga</taxon>
    </lineage>
</organism>
<dbReference type="RefSeq" id="WP_014707765.1">
    <property type="nucleotide sequence ID" value="NC_017857.3"/>
</dbReference>
<dbReference type="PANTHER" id="PTHR34580">
    <property type="match status" value="1"/>
</dbReference>